<name>A0A2S3VYC7_9PROT</name>
<dbReference type="Pfam" id="PF13302">
    <property type="entry name" value="Acetyltransf_3"/>
    <property type="match status" value="1"/>
</dbReference>
<evidence type="ECO:0000313" key="3">
    <source>
        <dbReference type="Proteomes" id="UP000237344"/>
    </source>
</evidence>
<comment type="caution">
    <text evidence="2">The sequence shown here is derived from an EMBL/GenBank/DDBJ whole genome shotgun (WGS) entry which is preliminary data.</text>
</comment>
<dbReference type="EMBL" id="POTC01000085">
    <property type="protein sequence ID" value="POF61293.1"/>
    <property type="molecule type" value="Genomic_DNA"/>
</dbReference>
<gene>
    <name evidence="2" type="ORF">KMAL_30830</name>
</gene>
<dbReference type="RefSeq" id="WP_110096427.1">
    <property type="nucleotide sequence ID" value="NZ_NKUE01000008.1"/>
</dbReference>
<dbReference type="PANTHER" id="PTHR43792">
    <property type="entry name" value="GNAT FAMILY, PUTATIVE (AFU_ORTHOLOGUE AFUA_3G00765)-RELATED-RELATED"/>
    <property type="match status" value="1"/>
</dbReference>
<sequence>MADPLPPDGPVIETPRLVLRPHRLSDFHEWRAMFLDEGTRRFLSSPRPSEEDSWNRLLRYIGHWSALGYGLFGVFDRADGRFVGDVGLADFHRGLGAAFDRCPEVAWIMTSAAHGRGYATEAARAVHDWFARTHGPQRTVAIIDPNNHPSLRLAARMGYHPTGTCTYRNAPCVMLARAPDADVA</sequence>
<dbReference type="PROSITE" id="PS51186">
    <property type="entry name" value="GNAT"/>
    <property type="match status" value="1"/>
</dbReference>
<dbReference type="InterPro" id="IPR000182">
    <property type="entry name" value="GNAT_dom"/>
</dbReference>
<proteinExistence type="predicted"/>
<feature type="domain" description="N-acetyltransferase" evidence="1">
    <location>
        <begin position="17"/>
        <end position="179"/>
    </location>
</feature>
<evidence type="ECO:0000313" key="2">
    <source>
        <dbReference type="EMBL" id="POF61293.1"/>
    </source>
</evidence>
<dbReference type="Proteomes" id="UP000237344">
    <property type="component" value="Unassembled WGS sequence"/>
</dbReference>
<dbReference type="InterPro" id="IPR016181">
    <property type="entry name" value="Acyl_CoA_acyltransferase"/>
</dbReference>
<dbReference type="SUPFAM" id="SSF55729">
    <property type="entry name" value="Acyl-CoA N-acyltransferases (Nat)"/>
    <property type="match status" value="1"/>
</dbReference>
<accession>A0A2S3VYC7</accession>
<dbReference type="AlphaFoldDB" id="A0A2S3VYC7"/>
<dbReference type="GO" id="GO:0016747">
    <property type="term" value="F:acyltransferase activity, transferring groups other than amino-acyl groups"/>
    <property type="evidence" value="ECO:0007669"/>
    <property type="project" value="InterPro"/>
</dbReference>
<keyword evidence="3" id="KW-1185">Reference proteome</keyword>
<reference evidence="2 3" key="1">
    <citation type="submission" date="2018-01" db="EMBL/GenBank/DDBJ databases">
        <title>Draft Genome Sequence of Komagataeibacter maltaceti LMG 1529, a Vinegar Producing Acetic Acid Bacterium Isolated from Malt Vinegar Brewery Acetifiers.</title>
        <authorList>
            <person name="Zhang Q."/>
            <person name="Hollensteiner J."/>
            <person name="Poehlein A."/>
            <person name="Daniel R."/>
        </authorList>
    </citation>
    <scope>NUCLEOTIDE SEQUENCE [LARGE SCALE GENOMIC DNA]</scope>
    <source>
        <strain evidence="2 3">LMG 1529</strain>
    </source>
</reference>
<dbReference type="PANTHER" id="PTHR43792:SF16">
    <property type="entry name" value="N-ACETYLTRANSFERASE DOMAIN-CONTAINING PROTEIN"/>
    <property type="match status" value="1"/>
</dbReference>
<protein>
    <recommendedName>
        <fullName evidence="1">N-acetyltransferase domain-containing protein</fullName>
    </recommendedName>
</protein>
<dbReference type="OrthoDB" id="6293260at2"/>
<dbReference type="InterPro" id="IPR051531">
    <property type="entry name" value="N-acetyltransferase"/>
</dbReference>
<evidence type="ECO:0000259" key="1">
    <source>
        <dbReference type="PROSITE" id="PS51186"/>
    </source>
</evidence>
<dbReference type="Gene3D" id="3.40.630.30">
    <property type="match status" value="1"/>
</dbReference>
<organism evidence="2 3">
    <name type="scientific">Novacetimonas maltaceti</name>
    <dbReference type="NCBI Taxonomy" id="1203393"/>
    <lineage>
        <taxon>Bacteria</taxon>
        <taxon>Pseudomonadati</taxon>
        <taxon>Pseudomonadota</taxon>
        <taxon>Alphaproteobacteria</taxon>
        <taxon>Acetobacterales</taxon>
        <taxon>Acetobacteraceae</taxon>
        <taxon>Novacetimonas</taxon>
    </lineage>
</organism>